<dbReference type="AlphaFoldDB" id="A0A317DJK3"/>
<dbReference type="OrthoDB" id="9803333at2"/>
<evidence type="ECO:0000256" key="1">
    <source>
        <dbReference type="ARBA" id="ARBA00006484"/>
    </source>
</evidence>
<keyword evidence="2" id="KW-0560">Oxidoreductase</keyword>
<proteinExistence type="inferred from homology"/>
<dbReference type="Gene3D" id="3.40.50.720">
    <property type="entry name" value="NAD(P)-binding Rossmann-like Domain"/>
    <property type="match status" value="1"/>
</dbReference>
<dbReference type="InterPro" id="IPR002347">
    <property type="entry name" value="SDR_fam"/>
</dbReference>
<dbReference type="Pfam" id="PF13561">
    <property type="entry name" value="adh_short_C2"/>
    <property type="match status" value="1"/>
</dbReference>
<dbReference type="PROSITE" id="PS00061">
    <property type="entry name" value="ADH_SHORT"/>
    <property type="match status" value="1"/>
</dbReference>
<protein>
    <submittedName>
        <fullName evidence="4">Oxidoreductase</fullName>
    </submittedName>
</protein>
<sequence length="165" mass="16626">MRQLVTASGPRHACGAHVGSPDEPSSGWSRAVDGFQKALPVLNDGASVILSGSTAATSGTPAFGVYAASKAAIRSFGRTWAAELTGRGIRVNTLIPGPTETPGVTGLAASPDEAAGLLQMLASTVPLGRMGQPEEIANAALFLASDQSSFMTGGEIFVDGGAKQV</sequence>
<dbReference type="SUPFAM" id="SSF51735">
    <property type="entry name" value="NAD(P)-binding Rossmann-fold domains"/>
    <property type="match status" value="1"/>
</dbReference>
<dbReference type="EMBL" id="QGKS01000207">
    <property type="protein sequence ID" value="PWR14929.1"/>
    <property type="molecule type" value="Genomic_DNA"/>
</dbReference>
<dbReference type="PANTHER" id="PTHR24321:SF15">
    <property type="entry name" value="OXIDOREDUCTASE UCPA"/>
    <property type="match status" value="1"/>
</dbReference>
<dbReference type="Proteomes" id="UP000246050">
    <property type="component" value="Unassembled WGS sequence"/>
</dbReference>
<comment type="caution">
    <text evidence="4">The sequence shown here is derived from an EMBL/GenBank/DDBJ whole genome shotgun (WGS) entry which is preliminary data.</text>
</comment>
<dbReference type="PANTHER" id="PTHR24321">
    <property type="entry name" value="DEHYDROGENASES, SHORT CHAIN"/>
    <property type="match status" value="1"/>
</dbReference>
<dbReference type="GO" id="GO:0016491">
    <property type="term" value="F:oxidoreductase activity"/>
    <property type="evidence" value="ECO:0007669"/>
    <property type="project" value="UniProtKB-KW"/>
</dbReference>
<organism evidence="4 5">
    <name type="scientific">Micromonospora sicca</name>
    <dbReference type="NCBI Taxonomy" id="2202420"/>
    <lineage>
        <taxon>Bacteria</taxon>
        <taxon>Bacillati</taxon>
        <taxon>Actinomycetota</taxon>
        <taxon>Actinomycetes</taxon>
        <taxon>Micromonosporales</taxon>
        <taxon>Micromonosporaceae</taxon>
        <taxon>Micromonospora</taxon>
    </lineage>
</organism>
<dbReference type="PRINTS" id="PR00081">
    <property type="entry name" value="GDHRDH"/>
</dbReference>
<dbReference type="InterPro" id="IPR036291">
    <property type="entry name" value="NAD(P)-bd_dom_sf"/>
</dbReference>
<feature type="region of interest" description="Disordered" evidence="3">
    <location>
        <begin position="1"/>
        <end position="29"/>
    </location>
</feature>
<accession>A0A317DJK3</accession>
<comment type="similarity">
    <text evidence="1">Belongs to the short-chain dehydrogenases/reductases (SDR) family.</text>
</comment>
<dbReference type="InterPro" id="IPR020904">
    <property type="entry name" value="Sc_DH/Rdtase_CS"/>
</dbReference>
<gene>
    <name evidence="4" type="ORF">DKT69_13710</name>
</gene>
<evidence type="ECO:0000256" key="3">
    <source>
        <dbReference type="SAM" id="MobiDB-lite"/>
    </source>
</evidence>
<evidence type="ECO:0000313" key="5">
    <source>
        <dbReference type="Proteomes" id="UP000246050"/>
    </source>
</evidence>
<dbReference type="CDD" id="cd05233">
    <property type="entry name" value="SDR_c"/>
    <property type="match status" value="1"/>
</dbReference>
<name>A0A317DJK3_9ACTN</name>
<evidence type="ECO:0000256" key="2">
    <source>
        <dbReference type="ARBA" id="ARBA00023002"/>
    </source>
</evidence>
<evidence type="ECO:0000313" key="4">
    <source>
        <dbReference type="EMBL" id="PWR14929.1"/>
    </source>
</evidence>
<reference evidence="4 5" key="1">
    <citation type="submission" date="2018-05" db="EMBL/GenBank/DDBJ databases">
        <title>Micromonosporas from Atacama Desert.</title>
        <authorList>
            <person name="Carro L."/>
            <person name="Golinska P."/>
            <person name="Klenk H.-P."/>
            <person name="Goodfellow M."/>
        </authorList>
    </citation>
    <scope>NUCLEOTIDE SEQUENCE [LARGE SCALE GENOMIC DNA]</scope>
    <source>
        <strain evidence="4 5">4G51</strain>
    </source>
</reference>